<reference evidence="5" key="1">
    <citation type="submission" date="2021-03" db="EMBL/GenBank/DDBJ databases">
        <title>Evolutionary innovations through gain and loss of genes in the ectomycorrhizal Boletales.</title>
        <authorList>
            <person name="Wu G."/>
            <person name="Miyauchi S."/>
            <person name="Morin E."/>
            <person name="Yang Z.-L."/>
            <person name="Xu J."/>
            <person name="Martin F.M."/>
        </authorList>
    </citation>
    <scope>NUCLEOTIDE SEQUENCE</scope>
    <source>
        <strain evidence="5">BR01</strain>
    </source>
</reference>
<keyword evidence="6" id="KW-1185">Reference proteome</keyword>
<dbReference type="Pfam" id="PF24883">
    <property type="entry name" value="NPHP3_N"/>
    <property type="match status" value="1"/>
</dbReference>
<dbReference type="Gene3D" id="3.40.50.300">
    <property type="entry name" value="P-loop containing nucleotide triphosphate hydrolases"/>
    <property type="match status" value="1"/>
</dbReference>
<dbReference type="InterPro" id="IPR036770">
    <property type="entry name" value="Ankyrin_rpt-contain_sf"/>
</dbReference>
<dbReference type="PANTHER" id="PTHR10039:SF16">
    <property type="entry name" value="GPI INOSITOL-DEACYLASE"/>
    <property type="match status" value="1"/>
</dbReference>
<dbReference type="InterPro" id="IPR002110">
    <property type="entry name" value="Ankyrin_rpt"/>
</dbReference>
<dbReference type="SUPFAM" id="SSF52540">
    <property type="entry name" value="P-loop containing nucleoside triphosphate hydrolases"/>
    <property type="match status" value="1"/>
</dbReference>
<dbReference type="OrthoDB" id="2647035at2759"/>
<dbReference type="PANTHER" id="PTHR10039">
    <property type="entry name" value="AMELOGENIN"/>
    <property type="match status" value="1"/>
</dbReference>
<dbReference type="EMBL" id="JAGFBS010000009">
    <property type="protein sequence ID" value="KAG6377525.1"/>
    <property type="molecule type" value="Genomic_DNA"/>
</dbReference>
<organism evidence="5 6">
    <name type="scientific">Boletus reticuloceps</name>
    <dbReference type="NCBI Taxonomy" id="495285"/>
    <lineage>
        <taxon>Eukaryota</taxon>
        <taxon>Fungi</taxon>
        <taxon>Dikarya</taxon>
        <taxon>Basidiomycota</taxon>
        <taxon>Agaricomycotina</taxon>
        <taxon>Agaricomycetes</taxon>
        <taxon>Agaricomycetidae</taxon>
        <taxon>Boletales</taxon>
        <taxon>Boletineae</taxon>
        <taxon>Boletaceae</taxon>
        <taxon>Boletoideae</taxon>
        <taxon>Boletus</taxon>
    </lineage>
</organism>
<evidence type="ECO:0000259" key="4">
    <source>
        <dbReference type="PROSITE" id="PS50888"/>
    </source>
</evidence>
<proteinExistence type="predicted"/>
<dbReference type="InterPro" id="IPR056884">
    <property type="entry name" value="NPHP3-like_N"/>
</dbReference>
<dbReference type="SUPFAM" id="SSF47459">
    <property type="entry name" value="HLH, helix-loop-helix DNA-binding domain"/>
    <property type="match status" value="1"/>
</dbReference>
<name>A0A8I3ACQ5_9AGAM</name>
<keyword evidence="1" id="KW-0677">Repeat</keyword>
<evidence type="ECO:0000313" key="5">
    <source>
        <dbReference type="EMBL" id="KAG6377525.1"/>
    </source>
</evidence>
<dbReference type="Gene3D" id="4.10.280.10">
    <property type="entry name" value="Helix-loop-helix DNA-binding domain"/>
    <property type="match status" value="1"/>
</dbReference>
<evidence type="ECO:0000256" key="1">
    <source>
        <dbReference type="ARBA" id="ARBA00022737"/>
    </source>
</evidence>
<feature type="region of interest" description="Disordered" evidence="3">
    <location>
        <begin position="1586"/>
        <end position="1637"/>
    </location>
</feature>
<dbReference type="Proteomes" id="UP000683000">
    <property type="component" value="Unassembled WGS sequence"/>
</dbReference>
<dbReference type="Pfam" id="PF12796">
    <property type="entry name" value="Ank_2"/>
    <property type="match status" value="1"/>
</dbReference>
<evidence type="ECO:0000313" key="6">
    <source>
        <dbReference type="Proteomes" id="UP000683000"/>
    </source>
</evidence>
<dbReference type="InterPro" id="IPR011598">
    <property type="entry name" value="bHLH_dom"/>
</dbReference>
<feature type="domain" description="BHLH" evidence="4">
    <location>
        <begin position="1508"/>
        <end position="1656"/>
    </location>
</feature>
<protein>
    <submittedName>
        <fullName evidence="5">Ankyrin repeat-containing domain protein</fullName>
    </submittedName>
</protein>
<feature type="compositionally biased region" description="Low complexity" evidence="3">
    <location>
        <begin position="1688"/>
        <end position="1735"/>
    </location>
</feature>
<dbReference type="SMART" id="SM00353">
    <property type="entry name" value="HLH"/>
    <property type="match status" value="1"/>
</dbReference>
<feature type="repeat" description="ANK" evidence="2">
    <location>
        <begin position="1227"/>
        <end position="1249"/>
    </location>
</feature>
<evidence type="ECO:0000256" key="3">
    <source>
        <dbReference type="SAM" id="MobiDB-lite"/>
    </source>
</evidence>
<dbReference type="PROSITE" id="PS50297">
    <property type="entry name" value="ANK_REP_REGION"/>
    <property type="match status" value="2"/>
</dbReference>
<dbReference type="SUPFAM" id="SSF48403">
    <property type="entry name" value="Ankyrin repeat"/>
    <property type="match status" value="2"/>
</dbReference>
<evidence type="ECO:0000256" key="2">
    <source>
        <dbReference type="PROSITE-ProRule" id="PRU00023"/>
    </source>
</evidence>
<dbReference type="SMART" id="SM00248">
    <property type="entry name" value="ANK"/>
    <property type="match status" value="14"/>
</dbReference>
<dbReference type="PROSITE" id="PS50088">
    <property type="entry name" value="ANK_REPEAT"/>
    <property type="match status" value="2"/>
</dbReference>
<accession>A0A8I3ACQ5</accession>
<feature type="region of interest" description="Disordered" evidence="3">
    <location>
        <begin position="1687"/>
        <end position="1735"/>
    </location>
</feature>
<gene>
    <name evidence="5" type="ORF">JVT61DRAFT_15335</name>
</gene>
<dbReference type="InterPro" id="IPR036638">
    <property type="entry name" value="HLH_DNA-bd_sf"/>
</dbReference>
<dbReference type="Gene3D" id="1.25.40.20">
    <property type="entry name" value="Ankyrin repeat-containing domain"/>
    <property type="match status" value="4"/>
</dbReference>
<feature type="compositionally biased region" description="Polar residues" evidence="3">
    <location>
        <begin position="1612"/>
        <end position="1637"/>
    </location>
</feature>
<comment type="caution">
    <text evidence="5">The sequence shown here is derived from an EMBL/GenBank/DDBJ whole genome shotgun (WGS) entry which is preliminary data.</text>
</comment>
<keyword evidence="2" id="KW-0040">ANK repeat</keyword>
<dbReference type="Pfam" id="PF00023">
    <property type="entry name" value="Ank"/>
    <property type="match status" value="1"/>
</dbReference>
<sequence>MEWARLIVLEIAAVSQRVVGAATEYARRRGLRNVQSCHFRLEKEMQRVSVAAGGILVALGKSSLPNGPPLDDRLQDWFSTDELPICLDTLHQMEKMLRDNTWMNAVFNLMNTLRPLPPEDRIDAAVKLFDSRRHDFHFLLTTDVWNREDAQQQPRVRSAHAQDEAVVQRLLLPNPNSAMEVDQDNTSVPLSMTNRATAVEEKETKVTKPIDARGKLDDILRWLDGLSCAAKHEETLSLRQPDTCTWLHSTPEYKSWRNSEIHSCGCKENVRIQLTNMKIFMTELFTAGSGKTILASFAIDSLENKRLSGEALAFFYCDFRNDRSTSAAEVMRSLLAQLLRRIRYEKSDPEELIGDLVKEKNGDTPILENVKHLATFVSRTSKQFSHRPLVVVDALDECEDVKTLLDGLLILAKGGMRLFVTSRPLQPIKDRLCGLPSISMDNMTSAVSADIALHVTRELDSSPRLRALDRYFKMEIYSILCDRADGMFRWVQCQIDTLNRCATKAEVREALNNLPIGLDETYQRILTAIDLRSSDGKLTLRALVWLVGALRPLRLVEILEGLTIDLGRQTMNPESGAMHKGILLYACGSLVTYNEKTDIVILSHFSVKEYITGNLTRVKLPQYHISHQGAHEHLARICICYITLYLKHIHASSESTSQHRIMRTINGRPHSTTRAWSYVSSSSPAVFSSQELLGYVFTDGFNHLAYLGPANHVVLKDMETLQSDIQRHPTAWESICWTSQRYKLLVPWPGPEHDFMLYVLTAFASDPLLRAFLGPTRRTVKPRYRTNPLVYAAHFGKPQHAQLLLSHGAKVNERGLVVQAYRQDLPLEVAVSRQHDAMVDLLLSTGSVVPKQLFTRTTDRNFPVRIARRLLQTDEFMEWVAEWGNKPPSPLGLLERRLPSVYERDIVVMIRRLVQVGLDPAARNLAQKTALHLAITERYQAVVVYLLLLGTPLPSDFMSAVSRVLSSERMPMLRLIVNAGTDVGVAEGTSLHLAIKALEEDECLEAVKILVGAGCEPFVYDKTRKTPLHVALERKYFTVVDYLLLRQQPVPLDTLSAMVESGYPTTRVIETIRTLTSGGTDIRGVTASGDGLLHRAVMLLDENRSLEMAKLLVDAGCDPFKYNVLGETPFDVALSCTNPLRADYLLSTVKAPPSDVLFSILQSSLRADWRARTLRSLIYQGASAFGLSADGNSLLHTSVLSLDESLAMEVTKLLVNTGCDPTHRNRQGKTALHIAAERGMNLIVEYILSLDRPLPDDILFAVLESLSPSRVGMLHMFISKGANTQVVAVDGNNLLHVVISSSQFHDAKNLVKALVEGGSDAFMPNASGITPLHLAVAKRSVSIVEYLLSATTVPLHLPADILACAFTCSNSKDTLEILRLLVGKGAKAHVRATHSNGGTLLHMAIARAASWTDFNDKFNDLTRAKQWSDRDNDLLEIIKVLVDSGCDPSQRDADGHPPIYFAIIKGHVDVVVYLLLRTIPPPQNLQDATNLVAKQLVSDAHLSEKRRRRRESHGAVERRRRVTINEHIGELAGLIPGVLFECDGPLVVLGATPPAGSAPGPNLAEDLFTMGVLGDSVMHVLPVEEGLPDLPEEGSTVKQYPSEEGEGLAPTSPASASTPIGNATGASAKGNANDQMTIKPNKGMILRKSVEYIRHLQQLISVQASRGRDLEGRNRALESELALLRGGAAPPSYVSTSSSSPSSVVLSMSSSSASASSKPSSSSPRPTSKASSRRY</sequence>
<dbReference type="InterPro" id="IPR027417">
    <property type="entry name" value="P-loop_NTPase"/>
</dbReference>
<dbReference type="PROSITE" id="PS50888">
    <property type="entry name" value="BHLH"/>
    <property type="match status" value="1"/>
</dbReference>
<dbReference type="GO" id="GO:0046983">
    <property type="term" value="F:protein dimerization activity"/>
    <property type="evidence" value="ECO:0007669"/>
    <property type="project" value="InterPro"/>
</dbReference>
<feature type="repeat" description="ANK" evidence="2">
    <location>
        <begin position="1327"/>
        <end position="1349"/>
    </location>
</feature>